<comment type="catalytic activity">
    <reaction evidence="10">
        <text>resolvin D1 + NAD(+) = 8-oxoresolvin D1 + NADH + H(+)</text>
        <dbReference type="Rhea" id="RHEA:50124"/>
        <dbReference type="ChEBI" id="CHEBI:15378"/>
        <dbReference type="ChEBI" id="CHEBI:57540"/>
        <dbReference type="ChEBI" id="CHEBI:57945"/>
        <dbReference type="ChEBI" id="CHEBI:132079"/>
        <dbReference type="ChEBI" id="CHEBI:132080"/>
    </reaction>
    <physiologicalReaction direction="left-to-right" evidence="10">
        <dbReference type="Rhea" id="RHEA:50125"/>
    </physiologicalReaction>
</comment>
<dbReference type="InterPro" id="IPR036291">
    <property type="entry name" value="NAD(P)-bd_dom_sf"/>
</dbReference>
<comment type="catalytic activity">
    <reaction evidence="15">
        <text>resolvin D2 + NAD(+) = 7-oxoresolvin D2 + NADH + H(+)</text>
        <dbReference type="Rhea" id="RHEA:53584"/>
        <dbReference type="ChEBI" id="CHEBI:15378"/>
        <dbReference type="ChEBI" id="CHEBI:57540"/>
        <dbReference type="ChEBI" id="CHEBI:57945"/>
        <dbReference type="ChEBI" id="CHEBI:133367"/>
        <dbReference type="ChEBI" id="CHEBI:137497"/>
    </reaction>
    <physiologicalReaction direction="left-to-right" evidence="15">
        <dbReference type="Rhea" id="RHEA:53585"/>
    </physiologicalReaction>
</comment>
<protein>
    <recommendedName>
        <fullName evidence="5">15-hydroxyprostaglandin dehydrogenase [NAD(+)]</fullName>
        <ecNumber evidence="3">1.1.1.141</ecNumber>
        <ecNumber evidence="4">1.1.1.232</ecNumber>
    </recommendedName>
    <alternativeName>
        <fullName evidence="7">Eicosanoid/docosanoid dehydrogenase [NAD(+)]</fullName>
    </alternativeName>
    <alternativeName>
        <fullName evidence="6">Prostaglandin dehydrogenase 1</fullName>
    </alternativeName>
</protein>
<comment type="similarity">
    <text evidence="1 22">Belongs to the short-chain dehydrogenases/reductases (SDR) family.</text>
</comment>
<comment type="catalytic activity">
    <reaction evidence="18">
        <text>prostaglandin E2 + NAD(+) = 15-oxoprostaglandin E2 + NADH + H(+)</text>
        <dbReference type="Rhea" id="RHEA:11876"/>
        <dbReference type="ChEBI" id="CHEBI:15378"/>
        <dbReference type="ChEBI" id="CHEBI:57400"/>
        <dbReference type="ChEBI" id="CHEBI:57540"/>
        <dbReference type="ChEBI" id="CHEBI:57945"/>
        <dbReference type="ChEBI" id="CHEBI:606564"/>
        <dbReference type="EC" id="1.1.1.141"/>
    </reaction>
    <physiologicalReaction direction="left-to-right" evidence="18">
        <dbReference type="Rhea" id="RHEA:11877"/>
    </physiologicalReaction>
</comment>
<comment type="catalytic activity">
    <reaction evidence="12">
        <text>15-oxo-(5S,6R)-dihydroxy-(7E,9E,11Z)-eicosatrienoate + NADH + H(+) = (5S,6R,15S)-trihydroxy-(7E,9E,11Z)-eicosatrienoate + NAD(+)</text>
        <dbReference type="Rhea" id="RHEA:41596"/>
        <dbReference type="ChEBI" id="CHEBI:15378"/>
        <dbReference type="ChEBI" id="CHEBI:57540"/>
        <dbReference type="ChEBI" id="CHEBI:57945"/>
        <dbReference type="ChEBI" id="CHEBI:78325"/>
        <dbReference type="ChEBI" id="CHEBI:78329"/>
    </reaction>
    <physiologicalReaction direction="left-to-right" evidence="12">
        <dbReference type="Rhea" id="RHEA:41597"/>
    </physiologicalReaction>
</comment>
<dbReference type="PRINTS" id="PR00080">
    <property type="entry name" value="SDRFAMILY"/>
</dbReference>
<dbReference type="PRINTS" id="PR00081">
    <property type="entry name" value="GDHRDH"/>
</dbReference>
<dbReference type="Proteomes" id="UP000230750">
    <property type="component" value="Unassembled WGS sequence"/>
</dbReference>
<dbReference type="STRING" id="307972.A0A2G8JQW6"/>
<evidence type="ECO:0000313" key="23">
    <source>
        <dbReference type="EMBL" id="PIK38119.1"/>
    </source>
</evidence>
<keyword evidence="2" id="KW-0560">Oxidoreductase</keyword>
<dbReference type="PANTHER" id="PTHR44229">
    <property type="entry name" value="15-HYDROXYPROSTAGLANDIN DEHYDROGENASE [NAD(+)]"/>
    <property type="match status" value="1"/>
</dbReference>
<evidence type="ECO:0000256" key="17">
    <source>
        <dbReference type="ARBA" id="ARBA00048611"/>
    </source>
</evidence>
<evidence type="ECO:0000256" key="18">
    <source>
        <dbReference type="ARBA" id="ARBA00048739"/>
    </source>
</evidence>
<sequence>MKLEGICALITGAADGIGKAVTKRFLERGAKFVAILDYNKAKGEETVQEFTNQFGKDRVRFFLCDVAKDDELGDAFKEAFNVHHRLDVVINNAGVDDEHPNVLQINLGAVITGSYLAKQYMSKQNGGNGGVLINTGSIAGLLSYEKARYAATKFGVVGFSLSITVEDRSFTTDDIRVGVICPSFLSTELSREGKANRIFIQMSQVVDAFVLLVEDETKHSCCVRITPGKGIDLHPAMKRDEFIQEFKLYGE</sequence>
<dbReference type="AlphaFoldDB" id="A0A2G8JQW6"/>
<dbReference type="OrthoDB" id="37659at2759"/>
<organism evidence="23 24">
    <name type="scientific">Stichopus japonicus</name>
    <name type="common">Sea cucumber</name>
    <dbReference type="NCBI Taxonomy" id="307972"/>
    <lineage>
        <taxon>Eukaryota</taxon>
        <taxon>Metazoa</taxon>
        <taxon>Echinodermata</taxon>
        <taxon>Eleutherozoa</taxon>
        <taxon>Echinozoa</taxon>
        <taxon>Holothuroidea</taxon>
        <taxon>Aspidochirotacea</taxon>
        <taxon>Aspidochirotida</taxon>
        <taxon>Stichopodidae</taxon>
        <taxon>Apostichopus</taxon>
    </lineage>
</organism>
<dbReference type="GO" id="GO:0047034">
    <property type="term" value="F:15-hydroxyicosatetraenoate dehydrogenase activity"/>
    <property type="evidence" value="ECO:0007669"/>
    <property type="project" value="UniProtKB-EC"/>
</dbReference>
<evidence type="ECO:0000256" key="10">
    <source>
        <dbReference type="ARBA" id="ARBA00047672"/>
    </source>
</evidence>
<evidence type="ECO:0000256" key="1">
    <source>
        <dbReference type="ARBA" id="ARBA00006484"/>
    </source>
</evidence>
<accession>A0A2G8JQW6</accession>
<evidence type="ECO:0000256" key="4">
    <source>
        <dbReference type="ARBA" id="ARBA00039060"/>
    </source>
</evidence>
<comment type="catalytic activity">
    <reaction evidence="20">
        <text>(15S)-hydroxy-(5Z,8Z,11Z,13E)-eicosatetraenoate + NAD(+) = 15-oxo-(5Z,8Z,11Z,13E)-eicosatetraenoate + NADH + H(+)</text>
        <dbReference type="Rhea" id="RHEA:23260"/>
        <dbReference type="ChEBI" id="CHEBI:15378"/>
        <dbReference type="ChEBI" id="CHEBI:57409"/>
        <dbReference type="ChEBI" id="CHEBI:57410"/>
        <dbReference type="ChEBI" id="CHEBI:57540"/>
        <dbReference type="ChEBI" id="CHEBI:57945"/>
        <dbReference type="EC" id="1.1.1.232"/>
    </reaction>
    <physiologicalReaction direction="left-to-right" evidence="20">
        <dbReference type="Rhea" id="RHEA:23261"/>
    </physiologicalReaction>
</comment>
<evidence type="ECO:0000313" key="24">
    <source>
        <dbReference type="Proteomes" id="UP000230750"/>
    </source>
</evidence>
<comment type="caution">
    <text evidence="23">The sequence shown here is derived from an EMBL/GenBank/DDBJ whole genome shotgun (WGS) entry which is preliminary data.</text>
</comment>
<evidence type="ECO:0000256" key="21">
    <source>
        <dbReference type="ARBA" id="ARBA00049188"/>
    </source>
</evidence>
<dbReference type="EC" id="1.1.1.232" evidence="4"/>
<evidence type="ECO:0000256" key="7">
    <source>
        <dbReference type="ARBA" id="ARBA00042026"/>
    </source>
</evidence>
<evidence type="ECO:0000256" key="12">
    <source>
        <dbReference type="ARBA" id="ARBA00048140"/>
    </source>
</evidence>
<reference evidence="23 24" key="1">
    <citation type="journal article" date="2017" name="PLoS Biol.">
        <title>The sea cucumber genome provides insights into morphological evolution and visceral regeneration.</title>
        <authorList>
            <person name="Zhang X."/>
            <person name="Sun L."/>
            <person name="Yuan J."/>
            <person name="Sun Y."/>
            <person name="Gao Y."/>
            <person name="Zhang L."/>
            <person name="Li S."/>
            <person name="Dai H."/>
            <person name="Hamel J.F."/>
            <person name="Liu C."/>
            <person name="Yu Y."/>
            <person name="Liu S."/>
            <person name="Lin W."/>
            <person name="Guo K."/>
            <person name="Jin S."/>
            <person name="Xu P."/>
            <person name="Storey K.B."/>
            <person name="Huan P."/>
            <person name="Zhang T."/>
            <person name="Zhou Y."/>
            <person name="Zhang J."/>
            <person name="Lin C."/>
            <person name="Li X."/>
            <person name="Xing L."/>
            <person name="Huo D."/>
            <person name="Sun M."/>
            <person name="Wang L."/>
            <person name="Mercier A."/>
            <person name="Li F."/>
            <person name="Yang H."/>
            <person name="Xiang J."/>
        </authorList>
    </citation>
    <scope>NUCLEOTIDE SEQUENCE [LARGE SCALE GENOMIC DNA]</scope>
    <source>
        <strain evidence="23">Shaxun</strain>
        <tissue evidence="23">Muscle</tissue>
    </source>
</reference>
<dbReference type="GO" id="GO:0005737">
    <property type="term" value="C:cytoplasm"/>
    <property type="evidence" value="ECO:0007669"/>
    <property type="project" value="TreeGrafter"/>
</dbReference>
<evidence type="ECO:0000256" key="3">
    <source>
        <dbReference type="ARBA" id="ARBA00038968"/>
    </source>
</evidence>
<evidence type="ECO:0000256" key="5">
    <source>
        <dbReference type="ARBA" id="ARBA00040276"/>
    </source>
</evidence>
<gene>
    <name evidence="23" type="ORF">BSL78_25048</name>
</gene>
<dbReference type="EC" id="1.1.1.141" evidence="3"/>
<comment type="catalytic activity">
    <reaction evidence="21">
        <text>resolvin E1 + NAD(+) = 18-oxo-resolvin E1 + NADH + H(+)</text>
        <dbReference type="Rhea" id="RHEA:49244"/>
        <dbReference type="ChEBI" id="CHEBI:15378"/>
        <dbReference type="ChEBI" id="CHEBI:57540"/>
        <dbReference type="ChEBI" id="CHEBI:57945"/>
        <dbReference type="ChEBI" id="CHEBI:91000"/>
        <dbReference type="ChEBI" id="CHEBI:91001"/>
    </reaction>
    <physiologicalReaction direction="left-to-right" evidence="21">
        <dbReference type="Rhea" id="RHEA:49245"/>
    </physiologicalReaction>
</comment>
<evidence type="ECO:0000256" key="9">
    <source>
        <dbReference type="ARBA" id="ARBA00047325"/>
    </source>
</evidence>
<evidence type="ECO:0000256" key="19">
    <source>
        <dbReference type="ARBA" id="ARBA00048921"/>
    </source>
</evidence>
<dbReference type="SUPFAM" id="SSF51735">
    <property type="entry name" value="NAD(P)-binding Rossmann-fold domains"/>
    <property type="match status" value="1"/>
</dbReference>
<evidence type="ECO:0000256" key="15">
    <source>
        <dbReference type="ARBA" id="ARBA00048393"/>
    </source>
</evidence>
<comment type="catalytic activity">
    <reaction evidence="9">
        <text>prostaglandin E1 + NAD(+) = 15-oxoprostaglandin E1 + NADH + H(+)</text>
        <dbReference type="Rhea" id="RHEA:16477"/>
        <dbReference type="ChEBI" id="CHEBI:15378"/>
        <dbReference type="ChEBI" id="CHEBI:57397"/>
        <dbReference type="ChEBI" id="CHEBI:57401"/>
        <dbReference type="ChEBI" id="CHEBI:57540"/>
        <dbReference type="ChEBI" id="CHEBI:57945"/>
    </reaction>
    <physiologicalReaction direction="left-to-right" evidence="9">
        <dbReference type="Rhea" id="RHEA:16478"/>
    </physiologicalReaction>
</comment>
<evidence type="ECO:0000256" key="13">
    <source>
        <dbReference type="ARBA" id="ARBA00048144"/>
    </source>
</evidence>
<dbReference type="InterPro" id="IPR002347">
    <property type="entry name" value="SDR_fam"/>
</dbReference>
<dbReference type="PANTHER" id="PTHR44229:SF4">
    <property type="entry name" value="15-HYDROXYPROSTAGLANDIN DEHYDROGENASE [NAD(+)]"/>
    <property type="match status" value="1"/>
</dbReference>
<dbReference type="Gene3D" id="3.40.50.720">
    <property type="entry name" value="NAD(P)-binding Rossmann-like Domain"/>
    <property type="match status" value="1"/>
</dbReference>
<comment type="function">
    <text evidence="8">Catalyzes the NAD-dependent dehydrogenation (oxidation) of a broad array of hydroxylated polyunsaturated fatty acids (mainly eicosanoids and docosanoids, including prostaglandins, lipoxins and resolvins), yielding their corresponding keto (oxo) metabolites. Decreases the levels of the pro-proliferative prostaglandins such as prostaglandin E2 (whose activity is increased in cancer because of an increase in the expression of cyclooxygenase 2) and generates oxo-fatty acid products that can profoundly influence cell function by abrogating pro-inflammatory cytokine expression. Converts resolvins E1, D1 and D2 to their oxo products, which represents a mode of resolvin inactivation. Resolvin E1 plays important roles during the resolution phase of acute inflammation, while resolvins D1 and D2 have a unique role in obesity-induced adipose inflammation.</text>
</comment>
<evidence type="ECO:0000256" key="14">
    <source>
        <dbReference type="ARBA" id="ARBA00048170"/>
    </source>
</evidence>
<comment type="catalytic activity">
    <reaction evidence="16">
        <text>lipoxin A4 + NAD(+) = 15-oxo-(5S,6R)-dihydroxy-(7E,9E,11Z,13E)-eicosatetraenoate + NADH + H(+)</text>
        <dbReference type="Rhea" id="RHEA:41572"/>
        <dbReference type="ChEBI" id="CHEBI:15378"/>
        <dbReference type="ChEBI" id="CHEBI:57540"/>
        <dbReference type="ChEBI" id="CHEBI:57945"/>
        <dbReference type="ChEBI" id="CHEBI:67026"/>
        <dbReference type="ChEBI" id="CHEBI:78311"/>
    </reaction>
    <physiologicalReaction direction="left-to-right" evidence="16">
        <dbReference type="Rhea" id="RHEA:41573"/>
    </physiologicalReaction>
</comment>
<comment type="catalytic activity">
    <reaction evidence="19">
        <text>resolvin D2 + NAD(+) = 16-oxoresolvin D2 + NADH + H(+)</text>
        <dbReference type="Rhea" id="RHEA:53588"/>
        <dbReference type="ChEBI" id="CHEBI:15378"/>
        <dbReference type="ChEBI" id="CHEBI:57540"/>
        <dbReference type="ChEBI" id="CHEBI:57945"/>
        <dbReference type="ChEBI" id="CHEBI:133367"/>
        <dbReference type="ChEBI" id="CHEBI:137498"/>
    </reaction>
    <physiologicalReaction direction="left-to-right" evidence="19">
        <dbReference type="Rhea" id="RHEA:53589"/>
    </physiologicalReaction>
</comment>
<dbReference type="GO" id="GO:0016404">
    <property type="term" value="F:15-hydroxyprostaglandin dehydrogenase (NAD+) activity"/>
    <property type="evidence" value="ECO:0007669"/>
    <property type="project" value="UniProtKB-EC"/>
</dbReference>
<evidence type="ECO:0000256" key="20">
    <source>
        <dbReference type="ARBA" id="ARBA00049151"/>
    </source>
</evidence>
<proteinExistence type="inferred from homology"/>
<evidence type="ECO:0000256" key="11">
    <source>
        <dbReference type="ARBA" id="ARBA00048008"/>
    </source>
</evidence>
<evidence type="ECO:0000256" key="22">
    <source>
        <dbReference type="RuleBase" id="RU000363"/>
    </source>
</evidence>
<comment type="catalytic activity">
    <reaction evidence="13">
        <text>(11R)-hydroxy-(5Z,8Z,12E,14Z)-eicosatetraenoate + NAD(+) = 11-oxo-(5Z,8Z,12E,14Z)-eicosatetraenoate + NADH + H(+)</text>
        <dbReference type="Rhea" id="RHEA:48640"/>
        <dbReference type="ChEBI" id="CHEBI:15378"/>
        <dbReference type="ChEBI" id="CHEBI:57540"/>
        <dbReference type="ChEBI" id="CHEBI:57945"/>
        <dbReference type="ChEBI" id="CHEBI:78836"/>
        <dbReference type="ChEBI" id="CHEBI:90697"/>
    </reaction>
    <physiologicalReaction direction="left-to-right" evidence="13">
        <dbReference type="Rhea" id="RHEA:48641"/>
    </physiologicalReaction>
</comment>
<comment type="catalytic activity">
    <reaction evidence="17">
        <text>prostaglandin A1 + NAD(+) = 15-oxo-prostaglandin A1 + NADH + H(+)</text>
        <dbReference type="Rhea" id="RHEA:41263"/>
        <dbReference type="ChEBI" id="CHEBI:15378"/>
        <dbReference type="ChEBI" id="CHEBI:57398"/>
        <dbReference type="ChEBI" id="CHEBI:57540"/>
        <dbReference type="ChEBI" id="CHEBI:57945"/>
        <dbReference type="ChEBI" id="CHEBI:85072"/>
    </reaction>
    <physiologicalReaction direction="left-to-right" evidence="17">
        <dbReference type="Rhea" id="RHEA:41264"/>
    </physiologicalReaction>
</comment>
<evidence type="ECO:0000256" key="2">
    <source>
        <dbReference type="ARBA" id="ARBA00023002"/>
    </source>
</evidence>
<dbReference type="Pfam" id="PF00106">
    <property type="entry name" value="adh_short"/>
    <property type="match status" value="1"/>
</dbReference>
<name>A0A2G8JQW6_STIJA</name>
<dbReference type="EMBL" id="MRZV01001401">
    <property type="protein sequence ID" value="PIK38119.1"/>
    <property type="molecule type" value="Genomic_DNA"/>
</dbReference>
<evidence type="ECO:0000256" key="6">
    <source>
        <dbReference type="ARBA" id="ARBA00041812"/>
    </source>
</evidence>
<comment type="catalytic activity">
    <reaction evidence="11">
        <text>14-hydroxy-(4Z,7Z,10Z,12E,16Z,19Z)-docosahexaenoate + NAD(+) = 14-oxo-(4Z,7Z,10Z,12E,16Z,19Z)-docosahexaenoate + NADH + H(+)</text>
        <dbReference type="Rhea" id="RHEA:48952"/>
        <dbReference type="ChEBI" id="CHEBI:15378"/>
        <dbReference type="ChEBI" id="CHEBI:57540"/>
        <dbReference type="ChEBI" id="CHEBI:57945"/>
        <dbReference type="ChEBI" id="CHEBI:90866"/>
        <dbReference type="ChEBI" id="CHEBI:90867"/>
    </reaction>
    <physiologicalReaction direction="left-to-right" evidence="11">
        <dbReference type="Rhea" id="RHEA:48953"/>
    </physiologicalReaction>
</comment>
<comment type="catalytic activity">
    <reaction evidence="14">
        <text>resolvin D1 + NAD(+) = 17-oxoresolvin D1 + NADH + H(+)</text>
        <dbReference type="Rhea" id="RHEA:50128"/>
        <dbReference type="ChEBI" id="CHEBI:15378"/>
        <dbReference type="ChEBI" id="CHEBI:57540"/>
        <dbReference type="ChEBI" id="CHEBI:57945"/>
        <dbReference type="ChEBI" id="CHEBI:132079"/>
        <dbReference type="ChEBI" id="CHEBI:132081"/>
    </reaction>
    <physiologicalReaction direction="left-to-right" evidence="14">
        <dbReference type="Rhea" id="RHEA:50129"/>
    </physiologicalReaction>
</comment>
<evidence type="ECO:0000256" key="8">
    <source>
        <dbReference type="ARBA" id="ARBA00045705"/>
    </source>
</evidence>
<evidence type="ECO:0000256" key="16">
    <source>
        <dbReference type="ARBA" id="ARBA00048535"/>
    </source>
</evidence>
<keyword evidence="24" id="KW-1185">Reference proteome</keyword>